<organism evidence="3 4">
    <name type="scientific">Rubinisphaera italica</name>
    <dbReference type="NCBI Taxonomy" id="2527969"/>
    <lineage>
        <taxon>Bacteria</taxon>
        <taxon>Pseudomonadati</taxon>
        <taxon>Planctomycetota</taxon>
        <taxon>Planctomycetia</taxon>
        <taxon>Planctomycetales</taxon>
        <taxon>Planctomycetaceae</taxon>
        <taxon>Rubinisphaera</taxon>
    </lineage>
</organism>
<proteinExistence type="inferred from homology"/>
<gene>
    <name evidence="3" type="ORF">Pan54_24160</name>
</gene>
<dbReference type="Gene3D" id="2.40.160.180">
    <property type="entry name" value="Carbohydrate-selective porin OprB"/>
    <property type="match status" value="1"/>
</dbReference>
<dbReference type="OrthoDB" id="177316at2"/>
<feature type="chain" id="PRO_5023157611" evidence="2">
    <location>
        <begin position="22"/>
        <end position="406"/>
    </location>
</feature>
<evidence type="ECO:0000256" key="2">
    <source>
        <dbReference type="RuleBase" id="RU363072"/>
    </source>
</evidence>
<dbReference type="PANTHER" id="PTHR37944">
    <property type="entry name" value="PORIN B"/>
    <property type="match status" value="1"/>
</dbReference>
<reference evidence="3 4" key="1">
    <citation type="submission" date="2019-02" db="EMBL/GenBank/DDBJ databases">
        <title>Deep-cultivation of Planctomycetes and their phenomic and genomic characterization uncovers novel biology.</title>
        <authorList>
            <person name="Wiegand S."/>
            <person name="Jogler M."/>
            <person name="Boedeker C."/>
            <person name="Pinto D."/>
            <person name="Vollmers J."/>
            <person name="Rivas-Marin E."/>
            <person name="Kohn T."/>
            <person name="Peeters S.H."/>
            <person name="Heuer A."/>
            <person name="Rast P."/>
            <person name="Oberbeckmann S."/>
            <person name="Bunk B."/>
            <person name="Jeske O."/>
            <person name="Meyerdierks A."/>
            <person name="Storesund J.E."/>
            <person name="Kallscheuer N."/>
            <person name="Luecker S."/>
            <person name="Lage O.M."/>
            <person name="Pohl T."/>
            <person name="Merkel B.J."/>
            <person name="Hornburger P."/>
            <person name="Mueller R.-W."/>
            <person name="Bruemmer F."/>
            <person name="Labrenz M."/>
            <person name="Spormann A.M."/>
            <person name="Op Den Camp H."/>
            <person name="Overmann J."/>
            <person name="Amann R."/>
            <person name="Jetten M.S.M."/>
            <person name="Mascher T."/>
            <person name="Medema M.H."/>
            <person name="Devos D.P."/>
            <person name="Kaster A.-K."/>
            <person name="Ovreas L."/>
            <person name="Rohde M."/>
            <person name="Galperin M.Y."/>
            <person name="Jogler C."/>
        </authorList>
    </citation>
    <scope>NUCLEOTIDE SEQUENCE [LARGE SCALE GENOMIC DNA]</scope>
    <source>
        <strain evidence="3 4">Pan54</strain>
    </source>
</reference>
<name>A0A5C5XG86_9PLAN</name>
<comment type="caution">
    <text evidence="3">The sequence shown here is derived from an EMBL/GenBank/DDBJ whole genome shotgun (WGS) entry which is preliminary data.</text>
</comment>
<dbReference type="GO" id="GO:0016020">
    <property type="term" value="C:membrane"/>
    <property type="evidence" value="ECO:0007669"/>
    <property type="project" value="InterPro"/>
</dbReference>
<dbReference type="InterPro" id="IPR038673">
    <property type="entry name" value="OprB_sf"/>
</dbReference>
<comment type="similarity">
    <text evidence="1 2">Belongs to the OprB family.</text>
</comment>
<keyword evidence="2" id="KW-0732">Signal</keyword>
<dbReference type="GO" id="GO:0015288">
    <property type="term" value="F:porin activity"/>
    <property type="evidence" value="ECO:0007669"/>
    <property type="project" value="InterPro"/>
</dbReference>
<dbReference type="Pfam" id="PF04966">
    <property type="entry name" value="OprB"/>
    <property type="match status" value="1"/>
</dbReference>
<dbReference type="AlphaFoldDB" id="A0A5C5XG86"/>
<dbReference type="GO" id="GO:0008643">
    <property type="term" value="P:carbohydrate transport"/>
    <property type="evidence" value="ECO:0007669"/>
    <property type="project" value="InterPro"/>
</dbReference>
<feature type="signal peptide" evidence="2">
    <location>
        <begin position="1"/>
        <end position="21"/>
    </location>
</feature>
<evidence type="ECO:0000313" key="3">
    <source>
        <dbReference type="EMBL" id="TWT61679.1"/>
    </source>
</evidence>
<dbReference type="PANTHER" id="PTHR37944:SF1">
    <property type="entry name" value="PORIN B"/>
    <property type="match status" value="1"/>
</dbReference>
<evidence type="ECO:0000256" key="1">
    <source>
        <dbReference type="ARBA" id="ARBA00008769"/>
    </source>
</evidence>
<dbReference type="Proteomes" id="UP000316095">
    <property type="component" value="Unassembled WGS sequence"/>
</dbReference>
<keyword evidence="4" id="KW-1185">Reference proteome</keyword>
<dbReference type="RefSeq" id="WP_146503637.1">
    <property type="nucleotide sequence ID" value="NZ_SJPG01000001.1"/>
</dbReference>
<dbReference type="InterPro" id="IPR007049">
    <property type="entry name" value="Carb-sel_porin_OprB"/>
</dbReference>
<dbReference type="EMBL" id="SJPG01000001">
    <property type="protein sequence ID" value="TWT61679.1"/>
    <property type="molecule type" value="Genomic_DNA"/>
</dbReference>
<accession>A0A5C5XG86</accession>
<protein>
    <submittedName>
        <fullName evidence="3">Carbohydrate-selective porin, OprB family</fullName>
    </submittedName>
</protein>
<dbReference type="InterPro" id="IPR052932">
    <property type="entry name" value="OprB_Porin"/>
</dbReference>
<sequence length="406" mass="44285" precursor="true">MRLFVPILLCCVVFAPSVAQAQYGVSGDWAGTRDLLAEHGLTIDLSATQFFQGVAGGGRDEKWDYGGKLDYLVGFEGGKAGLNEGFFIDLHAETRFGESINDDDGLLAPANIAMNFPNSSSHVTSITGLKFTQALSESFAISVGKINTLDEYALKYNGGPGLGGFMNTSLVFNPIASRTVPYSAAGVACAFLDEGKPWLTFAVFDPEERATKGLEDLFARGATFVPELILRPEIFGLPGTYVIGGTYSNADYRAIDPSAWLTVPVTGEFPLETGSWSLYTNFFQALWVDSMDESRQWGLFGQFGVSDGNPNPIEYTAICGLGGRSMLGGRPLDRFGVGYFYLRLSEEFKILSRRIRPQQDEHGLEIFYNFAFSPNCWLTVDLQIAQPSTVAFDTAIIPGARLQVLF</sequence>
<evidence type="ECO:0000313" key="4">
    <source>
        <dbReference type="Proteomes" id="UP000316095"/>
    </source>
</evidence>